<evidence type="ECO:0008006" key="8">
    <source>
        <dbReference type="Google" id="ProtNLM"/>
    </source>
</evidence>
<keyword evidence="3" id="KW-0378">Hydrolase</keyword>
<evidence type="ECO:0000256" key="4">
    <source>
        <dbReference type="ARBA" id="ARBA00022825"/>
    </source>
</evidence>
<evidence type="ECO:0000313" key="7">
    <source>
        <dbReference type="Proteomes" id="UP000678499"/>
    </source>
</evidence>
<comment type="similarity">
    <text evidence="1">Belongs to the peptidase S51 family.</text>
</comment>
<keyword evidence="4" id="KW-0720">Serine protease</keyword>
<protein>
    <recommendedName>
        <fullName evidence="8">Cyanophycinase</fullName>
    </recommendedName>
</protein>
<evidence type="ECO:0000256" key="3">
    <source>
        <dbReference type="ARBA" id="ARBA00022801"/>
    </source>
</evidence>
<organism evidence="6">
    <name type="scientific">Notodromas monacha</name>
    <dbReference type="NCBI Taxonomy" id="399045"/>
    <lineage>
        <taxon>Eukaryota</taxon>
        <taxon>Metazoa</taxon>
        <taxon>Ecdysozoa</taxon>
        <taxon>Arthropoda</taxon>
        <taxon>Crustacea</taxon>
        <taxon>Oligostraca</taxon>
        <taxon>Ostracoda</taxon>
        <taxon>Podocopa</taxon>
        <taxon>Podocopida</taxon>
        <taxon>Cypridocopina</taxon>
        <taxon>Cypridoidea</taxon>
        <taxon>Cyprididae</taxon>
        <taxon>Notodromas</taxon>
    </lineage>
</organism>
<evidence type="ECO:0000256" key="2">
    <source>
        <dbReference type="ARBA" id="ARBA00022670"/>
    </source>
</evidence>
<reference evidence="6" key="1">
    <citation type="submission" date="2020-11" db="EMBL/GenBank/DDBJ databases">
        <authorList>
            <person name="Tran Van P."/>
        </authorList>
    </citation>
    <scope>NUCLEOTIDE SEQUENCE</scope>
</reference>
<dbReference type="Proteomes" id="UP000678499">
    <property type="component" value="Unassembled WGS sequence"/>
</dbReference>
<dbReference type="PANTHER" id="PTHR36175:SF1">
    <property type="entry name" value="CYANOPHYCINASE"/>
    <property type="match status" value="1"/>
</dbReference>
<accession>A0A7R9G8L6</accession>
<dbReference type="InterPro" id="IPR029062">
    <property type="entry name" value="Class_I_gatase-like"/>
</dbReference>
<dbReference type="OrthoDB" id="4666063at2759"/>
<evidence type="ECO:0000256" key="5">
    <source>
        <dbReference type="SAM" id="SignalP"/>
    </source>
</evidence>
<dbReference type="EMBL" id="CAJPEX010000103">
    <property type="protein sequence ID" value="CAG0913324.1"/>
    <property type="molecule type" value="Genomic_DNA"/>
</dbReference>
<keyword evidence="5" id="KW-0732">Signal</keyword>
<evidence type="ECO:0000313" key="6">
    <source>
        <dbReference type="EMBL" id="CAD7273172.1"/>
    </source>
</evidence>
<dbReference type="EMBL" id="OA882140">
    <property type="protein sequence ID" value="CAD7273172.1"/>
    <property type="molecule type" value="Genomic_DNA"/>
</dbReference>
<keyword evidence="7" id="KW-1185">Reference proteome</keyword>
<dbReference type="InterPro" id="IPR005320">
    <property type="entry name" value="Peptidase_S51"/>
</dbReference>
<gene>
    <name evidence="6" type="ORF">NMOB1V02_LOCUS1071</name>
</gene>
<dbReference type="GO" id="GO:0006508">
    <property type="term" value="P:proteolysis"/>
    <property type="evidence" value="ECO:0007669"/>
    <property type="project" value="UniProtKB-KW"/>
</dbReference>
<evidence type="ECO:0000256" key="1">
    <source>
        <dbReference type="ARBA" id="ARBA00006534"/>
    </source>
</evidence>
<dbReference type="GO" id="GO:0008236">
    <property type="term" value="F:serine-type peptidase activity"/>
    <property type="evidence" value="ECO:0007669"/>
    <property type="project" value="UniProtKB-KW"/>
</dbReference>
<sequence>MIWKIALAVFLLISNNGCNARNNLFLHGGNVNDDDHPVLRRFVDAAGGIGEARIAVITMASEMAVENGEFYTQMFLEIGAADATWIPITMDNSADLADDPEIAAMIRSNTGVFFGGGDQGRIINGIIHPDGSDTLVFEAIRDVFAIGAVGGTSAGTACQSDGFAIAGGRSYEAWANPVCTSNDCGNTDDLSYYPSGLGFAYKIITDSHFGERVREGRLMKLMFEARNPQLYGIGVDESTALLIWDVVGTAGGVTIIDNFAADYDPIAPSAAGVRFTYLTEGDTASLVTGNIEIASWKTNLAGQELHDTALESNDIFSESSGTPGGEFRYVATQLFDSKVRSSTSVTHTKKPQFEVIMIKDANSAGFGGYSPTTSEFVISYANLRVDISAI</sequence>
<feature type="chain" id="PRO_5036210663" description="Cyanophycinase" evidence="5">
    <location>
        <begin position="21"/>
        <end position="390"/>
    </location>
</feature>
<dbReference type="SUPFAM" id="SSF52317">
    <property type="entry name" value="Class I glutamine amidotransferase-like"/>
    <property type="match status" value="1"/>
</dbReference>
<dbReference type="AlphaFoldDB" id="A0A7R9G8L6"/>
<feature type="signal peptide" evidence="5">
    <location>
        <begin position="1"/>
        <end position="20"/>
    </location>
</feature>
<name>A0A7R9G8L6_9CRUS</name>
<dbReference type="CDD" id="cd03145">
    <property type="entry name" value="GAT1_cyanophycinase"/>
    <property type="match status" value="1"/>
</dbReference>
<keyword evidence="2" id="KW-0645">Protease</keyword>
<dbReference type="PANTHER" id="PTHR36175">
    <property type="entry name" value="CYANOPHYCINASE"/>
    <property type="match status" value="1"/>
</dbReference>
<dbReference type="Gene3D" id="3.40.50.880">
    <property type="match status" value="1"/>
</dbReference>
<dbReference type="Pfam" id="PF03575">
    <property type="entry name" value="Peptidase_S51"/>
    <property type="match status" value="1"/>
</dbReference>
<proteinExistence type="inferred from homology"/>